<accession>A0A562JBG5</accession>
<proteinExistence type="predicted"/>
<evidence type="ECO:0000259" key="3">
    <source>
        <dbReference type="PROSITE" id="PS51186"/>
    </source>
</evidence>
<organism evidence="4 5">
    <name type="scientific">Sedimentibacter saalensis</name>
    <dbReference type="NCBI Taxonomy" id="130788"/>
    <lineage>
        <taxon>Bacteria</taxon>
        <taxon>Bacillati</taxon>
        <taxon>Bacillota</taxon>
        <taxon>Tissierellia</taxon>
        <taxon>Sedimentibacter</taxon>
    </lineage>
</organism>
<dbReference type="Pfam" id="PF00583">
    <property type="entry name" value="Acetyltransf_1"/>
    <property type="match status" value="1"/>
</dbReference>
<dbReference type="AlphaFoldDB" id="A0A562JBG5"/>
<keyword evidence="1 4" id="KW-0808">Transferase</keyword>
<evidence type="ECO:0000256" key="1">
    <source>
        <dbReference type="ARBA" id="ARBA00022679"/>
    </source>
</evidence>
<evidence type="ECO:0000313" key="4">
    <source>
        <dbReference type="EMBL" id="TWH80440.1"/>
    </source>
</evidence>
<sequence length="192" mass="22419">MKYEIRKLNAELALTFADYLGNLDFGHAPHWATCFCRYYHTNCSRDEWQQRSGATNRQEAIENIESGKMKGYLAFDDNKCIGWCNANDVNEYLRLKDDLEALIKDKKTGCVICFVIHPEYRGQGVARQLLKQAIEDFKVQGYEAVIALPIENKNEPEKLYRGTLNMYKENGFKEIEKQDNMSIMWLDIRKDN</sequence>
<protein>
    <submittedName>
        <fullName evidence="4">Acetyltransferase (GNAT) family protein</fullName>
    </submittedName>
</protein>
<dbReference type="GO" id="GO:0016747">
    <property type="term" value="F:acyltransferase activity, transferring groups other than amino-acyl groups"/>
    <property type="evidence" value="ECO:0007669"/>
    <property type="project" value="InterPro"/>
</dbReference>
<dbReference type="SUPFAM" id="SSF55729">
    <property type="entry name" value="Acyl-CoA N-acyltransferases (Nat)"/>
    <property type="match status" value="1"/>
</dbReference>
<dbReference type="PANTHER" id="PTHR43420:SF12">
    <property type="entry name" value="N-ACETYLTRANSFERASE DOMAIN-CONTAINING PROTEIN"/>
    <property type="match status" value="1"/>
</dbReference>
<dbReference type="PANTHER" id="PTHR43420">
    <property type="entry name" value="ACETYLTRANSFERASE"/>
    <property type="match status" value="1"/>
</dbReference>
<dbReference type="CDD" id="cd04301">
    <property type="entry name" value="NAT_SF"/>
    <property type="match status" value="1"/>
</dbReference>
<reference evidence="4 5" key="1">
    <citation type="submission" date="2019-07" db="EMBL/GenBank/DDBJ databases">
        <title>Genomic Encyclopedia of Type Strains, Phase I: the one thousand microbial genomes (KMG-I) project.</title>
        <authorList>
            <person name="Kyrpides N."/>
        </authorList>
    </citation>
    <scope>NUCLEOTIDE SEQUENCE [LARGE SCALE GENOMIC DNA]</scope>
    <source>
        <strain evidence="4 5">DSM 13558</strain>
    </source>
</reference>
<gene>
    <name evidence="4" type="ORF">LY60_01702</name>
</gene>
<dbReference type="PROSITE" id="PS51186">
    <property type="entry name" value="GNAT"/>
    <property type="match status" value="1"/>
</dbReference>
<feature type="domain" description="N-acetyltransferase" evidence="3">
    <location>
        <begin position="23"/>
        <end position="189"/>
    </location>
</feature>
<dbReference type="InterPro" id="IPR000182">
    <property type="entry name" value="GNAT_dom"/>
</dbReference>
<dbReference type="OrthoDB" id="162220at2"/>
<dbReference type="EMBL" id="VLKH01000004">
    <property type="protein sequence ID" value="TWH80440.1"/>
    <property type="molecule type" value="Genomic_DNA"/>
</dbReference>
<dbReference type="Gene3D" id="3.40.630.30">
    <property type="match status" value="1"/>
</dbReference>
<keyword evidence="2" id="KW-0012">Acyltransferase</keyword>
<dbReference type="RefSeq" id="WP_145082318.1">
    <property type="nucleotide sequence ID" value="NZ_VLKH01000004.1"/>
</dbReference>
<keyword evidence="5" id="KW-1185">Reference proteome</keyword>
<dbReference type="InterPro" id="IPR050680">
    <property type="entry name" value="YpeA/RimI_acetyltransf"/>
</dbReference>
<name>A0A562JBG5_9FIRM</name>
<evidence type="ECO:0000256" key="2">
    <source>
        <dbReference type="ARBA" id="ARBA00023315"/>
    </source>
</evidence>
<dbReference type="Proteomes" id="UP000315343">
    <property type="component" value="Unassembled WGS sequence"/>
</dbReference>
<dbReference type="InterPro" id="IPR016181">
    <property type="entry name" value="Acyl_CoA_acyltransferase"/>
</dbReference>
<comment type="caution">
    <text evidence="4">The sequence shown here is derived from an EMBL/GenBank/DDBJ whole genome shotgun (WGS) entry which is preliminary data.</text>
</comment>
<evidence type="ECO:0000313" key="5">
    <source>
        <dbReference type="Proteomes" id="UP000315343"/>
    </source>
</evidence>